<proteinExistence type="predicted"/>
<feature type="transmembrane region" description="Helical" evidence="1">
    <location>
        <begin position="46"/>
        <end position="68"/>
    </location>
</feature>
<dbReference type="AlphaFoldDB" id="A0A6C2UED0"/>
<dbReference type="EMBL" id="CAAHFH010000001">
    <property type="protein sequence ID" value="VGO18223.1"/>
    <property type="molecule type" value="Genomic_DNA"/>
</dbReference>
<name>A0A6C2UED0_9BACT</name>
<protein>
    <submittedName>
        <fullName evidence="2">Uncharacterized protein</fullName>
    </submittedName>
</protein>
<keyword evidence="3" id="KW-1185">Reference proteome</keyword>
<sequence>MSRVRVYLYSEEPYGAKKNGCKGDSTKTEVAQQRALGFKNIENYRLPLGSVIFTALIFYIPDMGAIVFA</sequence>
<evidence type="ECO:0000313" key="3">
    <source>
        <dbReference type="Proteomes" id="UP000346198"/>
    </source>
</evidence>
<reference evidence="2 3" key="1">
    <citation type="submission" date="2019-04" db="EMBL/GenBank/DDBJ databases">
        <authorList>
            <person name="Van Vliet M D."/>
        </authorList>
    </citation>
    <scope>NUCLEOTIDE SEQUENCE [LARGE SCALE GENOMIC DNA]</scope>
    <source>
        <strain evidence="2 3">F21</strain>
    </source>
</reference>
<accession>A0A6C2UED0</accession>
<evidence type="ECO:0000256" key="1">
    <source>
        <dbReference type="SAM" id="Phobius"/>
    </source>
</evidence>
<keyword evidence="1" id="KW-1133">Transmembrane helix</keyword>
<organism evidence="2 3">
    <name type="scientific">Pontiella sulfatireligans</name>
    <dbReference type="NCBI Taxonomy" id="2750658"/>
    <lineage>
        <taxon>Bacteria</taxon>
        <taxon>Pseudomonadati</taxon>
        <taxon>Kiritimatiellota</taxon>
        <taxon>Kiritimatiellia</taxon>
        <taxon>Kiritimatiellales</taxon>
        <taxon>Pontiellaceae</taxon>
        <taxon>Pontiella</taxon>
    </lineage>
</organism>
<keyword evidence="1" id="KW-0812">Transmembrane</keyword>
<keyword evidence="1" id="KW-0472">Membrane</keyword>
<dbReference type="Proteomes" id="UP000346198">
    <property type="component" value="Unassembled WGS sequence"/>
</dbReference>
<evidence type="ECO:0000313" key="2">
    <source>
        <dbReference type="EMBL" id="VGO18223.1"/>
    </source>
</evidence>
<gene>
    <name evidence="2" type="ORF">SCARR_00274</name>
</gene>